<dbReference type="InterPro" id="IPR032710">
    <property type="entry name" value="NTF2-like_dom_sf"/>
</dbReference>
<dbReference type="InterPro" id="IPR018222">
    <property type="entry name" value="Nuclear_transport_factor_2_euk"/>
</dbReference>
<dbReference type="OMA" id="VVFYDVI"/>
<dbReference type="SUPFAM" id="SSF54928">
    <property type="entry name" value="RNA-binding domain, RBD"/>
    <property type="match status" value="1"/>
</dbReference>
<dbReference type="PROSITE" id="PS50102">
    <property type="entry name" value="RRM"/>
    <property type="match status" value="1"/>
</dbReference>
<feature type="domain" description="RRM" evidence="3">
    <location>
        <begin position="350"/>
        <end position="440"/>
    </location>
</feature>
<organism evidence="5">
    <name type="scientific">Bodo saltans</name>
    <name type="common">Flagellated protozoan</name>
    <dbReference type="NCBI Taxonomy" id="75058"/>
    <lineage>
        <taxon>Eukaryota</taxon>
        <taxon>Discoba</taxon>
        <taxon>Euglenozoa</taxon>
        <taxon>Kinetoplastea</taxon>
        <taxon>Metakinetoplastina</taxon>
        <taxon>Eubodonida</taxon>
        <taxon>Bodonidae</taxon>
        <taxon>Bodo</taxon>
    </lineage>
</organism>
<evidence type="ECO:0000313" key="7">
    <source>
        <dbReference type="Proteomes" id="UP000051952"/>
    </source>
</evidence>
<dbReference type="GO" id="GO:0003723">
    <property type="term" value="F:RNA binding"/>
    <property type="evidence" value="ECO:0007669"/>
    <property type="project" value="UniProtKB-UniRule"/>
</dbReference>
<dbReference type="Gene3D" id="3.10.450.50">
    <property type="match status" value="1"/>
</dbReference>
<keyword evidence="7" id="KW-1185">Reference proteome</keyword>
<dbReference type="Pfam" id="PF00076">
    <property type="entry name" value="RRM_1"/>
    <property type="match status" value="1"/>
</dbReference>
<evidence type="ECO:0000256" key="1">
    <source>
        <dbReference type="PROSITE-ProRule" id="PRU00176"/>
    </source>
</evidence>
<gene>
    <name evidence="6" type="ORF">BSAL_15540</name>
</gene>
<dbReference type="InterPro" id="IPR002075">
    <property type="entry name" value="NTF2_dom"/>
</dbReference>
<feature type="domain" description="NTF2" evidence="4">
    <location>
        <begin position="7"/>
        <end position="128"/>
    </location>
</feature>
<reference evidence="7" key="2">
    <citation type="submission" date="2015-09" db="EMBL/GenBank/DDBJ databases">
        <authorList>
            <consortium name="Pathogen Informatics"/>
        </authorList>
    </citation>
    <scope>NUCLEOTIDE SEQUENCE [LARGE SCALE GENOMIC DNA]</scope>
    <source>
        <strain evidence="7">Lake Konstanz</strain>
    </source>
</reference>
<reference evidence="5" key="1">
    <citation type="submission" date="2008-08" db="EMBL/GenBank/DDBJ databases">
        <title>Insights into the genome sequence of a free-living kinetoplastid: Bodo saltans (Kinetoplastida: Euglenozoa).</title>
        <authorList>
            <person name="Jackson A.P."/>
            <person name="Quail M.A."/>
            <person name="Berriman M."/>
        </authorList>
    </citation>
    <scope>NUCLEOTIDE SEQUENCE</scope>
    <source>
        <strain evidence="5">Lake Konstanz</strain>
    </source>
</reference>
<protein>
    <submittedName>
        <fullName evidence="6">RNA-binding protein, putative</fullName>
    </submittedName>
</protein>
<evidence type="ECO:0000256" key="2">
    <source>
        <dbReference type="SAM" id="MobiDB-lite"/>
    </source>
</evidence>
<dbReference type="EMBL" id="CYKH01001645">
    <property type="protein sequence ID" value="CUG88464.1"/>
    <property type="molecule type" value="Genomic_DNA"/>
</dbReference>
<evidence type="ECO:0000259" key="4">
    <source>
        <dbReference type="PROSITE" id="PS50177"/>
    </source>
</evidence>
<dbReference type="PROSITE" id="PS50177">
    <property type="entry name" value="NTF2_DOMAIN"/>
    <property type="match status" value="1"/>
</dbReference>
<dbReference type="InterPro" id="IPR035979">
    <property type="entry name" value="RBD_domain_sf"/>
</dbReference>
<dbReference type="VEuPathDB" id="TriTrypDB:BSAL_15540"/>
<dbReference type="Gene3D" id="3.30.70.330">
    <property type="match status" value="1"/>
</dbReference>
<evidence type="ECO:0000313" key="5">
    <source>
        <dbReference type="EMBL" id="ACI15983.1"/>
    </source>
</evidence>
<name>B6DTE9_BODSA</name>
<dbReference type="Proteomes" id="UP000051952">
    <property type="component" value="Unassembled WGS sequence"/>
</dbReference>
<dbReference type="CDD" id="cd00590">
    <property type="entry name" value="RRM_SF"/>
    <property type="match status" value="1"/>
</dbReference>
<sequence>MSLEERVAASFISRYFELLMTDAKQLASFYLPKAQFSHEGKTSSIIGNENIAKALARLYPQANHGRVSIKDMQIKATEAAAGRFAVSIGGTYFRRGASEGDEFRHVVELQEHQGSNGVYGIYADTRTVQRPQMMSTWAMETPPMFAKAGNESAIPEIVQPPASEPAVPVVVATTVAAKQPTPKVSPKTSPALKPAAEPVVEVAAPVETSDTPAVVEAESAPAAPKAPASFLDMARARAGKPVQSTPVARVEAKTEETKAKEEAERLAKEEAAKKEKESAGNDRKKGNKGSKKESDESKAEKSAKAAGGTSTAAAATAPAGAAVAAAPAAATNDKRRQGGDKVISHSVVFYDVIVKGLPKTATEKSVEEMISFLGPVKKINVKSQADKKDSSITRTFAFVLFDHEAIVAAGGNVSTVIQRVTKEGTQKFTSQRIQIDEVREKFTQEDPRAEKAE</sequence>
<dbReference type="AlphaFoldDB" id="B6DTE9"/>
<dbReference type="Pfam" id="PF02136">
    <property type="entry name" value="NTF2"/>
    <property type="match status" value="1"/>
</dbReference>
<dbReference type="InterPro" id="IPR012677">
    <property type="entry name" value="Nucleotide-bd_a/b_plait_sf"/>
</dbReference>
<reference evidence="6" key="3">
    <citation type="submission" date="2015-09" db="EMBL/GenBank/DDBJ databases">
        <authorList>
            <person name="Jackson K.R."/>
            <person name="Lunt B.L."/>
            <person name="Fisher J.N.B."/>
            <person name="Gardner A.V."/>
            <person name="Bailey M.E."/>
            <person name="Deus L.M."/>
            <person name="Earl A.S."/>
            <person name="Gibby P.D."/>
            <person name="Hartmann K.A."/>
            <person name="Liu J.E."/>
            <person name="Manci A.M."/>
            <person name="Nielsen D.A."/>
            <person name="Solomon M.B."/>
            <person name="Breakwell D.P."/>
            <person name="Burnett S.H."/>
            <person name="Grose J.H."/>
        </authorList>
    </citation>
    <scope>NUCLEOTIDE SEQUENCE [LARGE SCALE GENOMIC DNA]</scope>
    <source>
        <strain evidence="6">Lake Konstanz</strain>
    </source>
</reference>
<keyword evidence="1" id="KW-0694">RNA-binding</keyword>
<proteinExistence type="predicted"/>
<dbReference type="InterPro" id="IPR000504">
    <property type="entry name" value="RRM_dom"/>
</dbReference>
<feature type="region of interest" description="Disordered" evidence="2">
    <location>
        <begin position="237"/>
        <end position="310"/>
    </location>
</feature>
<dbReference type="OrthoDB" id="267764at2759"/>
<evidence type="ECO:0000313" key="6">
    <source>
        <dbReference type="EMBL" id="CUG88464.1"/>
    </source>
</evidence>
<accession>B6DTE9</accession>
<evidence type="ECO:0000259" key="3">
    <source>
        <dbReference type="PROSITE" id="PS50102"/>
    </source>
</evidence>
<dbReference type="SUPFAM" id="SSF54427">
    <property type="entry name" value="NTF2-like"/>
    <property type="match status" value="1"/>
</dbReference>
<feature type="compositionally biased region" description="Basic and acidic residues" evidence="2">
    <location>
        <begin position="250"/>
        <end position="303"/>
    </location>
</feature>
<dbReference type="EMBL" id="FJ168552">
    <property type="protein sequence ID" value="ACI15983.1"/>
    <property type="molecule type" value="Genomic_DNA"/>
</dbReference>